<protein>
    <submittedName>
        <fullName evidence="1">Uncharacterized protein</fullName>
    </submittedName>
</protein>
<dbReference type="AlphaFoldDB" id="A0A8S2FNZ9"/>
<dbReference type="Proteomes" id="UP000677228">
    <property type="component" value="Unassembled WGS sequence"/>
</dbReference>
<evidence type="ECO:0000313" key="2">
    <source>
        <dbReference type="EMBL" id="CAF4312441.1"/>
    </source>
</evidence>
<dbReference type="EMBL" id="CAJOBA010058977">
    <property type="protein sequence ID" value="CAF4312441.1"/>
    <property type="molecule type" value="Genomic_DNA"/>
</dbReference>
<accession>A0A8S2FNZ9</accession>
<comment type="caution">
    <text evidence="1">The sequence shown here is derived from an EMBL/GenBank/DDBJ whole genome shotgun (WGS) entry which is preliminary data.</text>
</comment>
<reference evidence="1" key="1">
    <citation type="submission" date="2021-02" db="EMBL/GenBank/DDBJ databases">
        <authorList>
            <person name="Nowell W R."/>
        </authorList>
    </citation>
    <scope>NUCLEOTIDE SEQUENCE</scope>
</reference>
<evidence type="ECO:0000313" key="3">
    <source>
        <dbReference type="Proteomes" id="UP000677228"/>
    </source>
</evidence>
<evidence type="ECO:0000313" key="1">
    <source>
        <dbReference type="EMBL" id="CAF1525668.1"/>
    </source>
</evidence>
<sequence length="59" mass="6289">VRTQVVDSDVRVLTEPDGSDGGTCGKLSEFGKIRQQPCRIMPEIRCSESGPEVAGNDPA</sequence>
<organism evidence="1 3">
    <name type="scientific">Didymodactylos carnosus</name>
    <dbReference type="NCBI Taxonomy" id="1234261"/>
    <lineage>
        <taxon>Eukaryota</taxon>
        <taxon>Metazoa</taxon>
        <taxon>Spiralia</taxon>
        <taxon>Gnathifera</taxon>
        <taxon>Rotifera</taxon>
        <taxon>Eurotatoria</taxon>
        <taxon>Bdelloidea</taxon>
        <taxon>Philodinida</taxon>
        <taxon>Philodinidae</taxon>
        <taxon>Didymodactylos</taxon>
    </lineage>
</organism>
<proteinExistence type="predicted"/>
<gene>
    <name evidence="1" type="ORF">OVA965_LOCUS38002</name>
    <name evidence="2" type="ORF">TMI583_LOCUS39138</name>
</gene>
<feature type="non-terminal residue" evidence="1">
    <location>
        <position position="1"/>
    </location>
</feature>
<name>A0A8S2FNZ9_9BILA</name>
<dbReference type="Proteomes" id="UP000682733">
    <property type="component" value="Unassembled WGS sequence"/>
</dbReference>
<dbReference type="EMBL" id="CAJNOK010036803">
    <property type="protein sequence ID" value="CAF1525668.1"/>
    <property type="molecule type" value="Genomic_DNA"/>
</dbReference>